<evidence type="ECO:0000256" key="4">
    <source>
        <dbReference type="ARBA" id="ARBA00022475"/>
    </source>
</evidence>
<feature type="transmembrane region" description="Helical" evidence="9">
    <location>
        <begin position="319"/>
        <end position="335"/>
    </location>
</feature>
<dbReference type="InterPro" id="IPR002293">
    <property type="entry name" value="AA/rel_permease1"/>
</dbReference>
<evidence type="ECO:0000256" key="2">
    <source>
        <dbReference type="ARBA" id="ARBA00008220"/>
    </source>
</evidence>
<feature type="transmembrane region" description="Helical" evidence="9">
    <location>
        <begin position="12"/>
        <end position="33"/>
    </location>
</feature>
<evidence type="ECO:0000256" key="7">
    <source>
        <dbReference type="ARBA" id="ARBA00023136"/>
    </source>
</evidence>
<dbReference type="InterPro" id="IPR050367">
    <property type="entry name" value="APC_superfamily"/>
</dbReference>
<keyword evidence="11" id="KW-1185">Reference proteome</keyword>
<feature type="transmembrane region" description="Helical" evidence="9">
    <location>
        <begin position="39"/>
        <end position="58"/>
    </location>
</feature>
<feature type="transmembrane region" description="Helical" evidence="9">
    <location>
        <begin position="79"/>
        <end position="106"/>
    </location>
</feature>
<comment type="subcellular location">
    <subcellularLocation>
        <location evidence="1">Cell membrane</location>
        <topology evidence="1">Multi-pass membrane protein</topology>
    </subcellularLocation>
</comment>
<dbReference type="PANTHER" id="PTHR42770:SF18">
    <property type="entry name" value="ARGININE_AGMATINE ANTIPORTER"/>
    <property type="match status" value="1"/>
</dbReference>
<sequence>MSKSIGIWKSWALVTGMMVGSGILSLPAVLAPYGSFSFVGWLVTGAAAMCLAMCYYYLSARNPGLGGPYFYVREAFGALPAAIVGWGYWMSLVAGAAAISLSFAGYFLSVLPLFTDTAVHATLLAVICVVIFTLINLIGVKTAGTVQLVMTLIKIIPLLVVGVLGIYAGDLAAIPAYEPGDVTVVESIAAMSLLIMWAFIGVECATIPAEDIENPKKNIPRASLLGTASALAVYVIAMAGVMSIVPFGQLAASASPFNDAAKLLIGNSGAILISAGALFAIGGTLNVTIMVMGSFMVAGARDKVFPAYFSVENSAGTPARALLASSAVVVFLLAFNANNTLLKGFEYLLIISTFTVLITYLGSGLACIKLELNDVKQGKRCNYTRLVIAALASVFSLLATIGAGVLYT</sequence>
<name>A0ABT5KZ29_9ALTE</name>
<dbReference type="Pfam" id="PF13520">
    <property type="entry name" value="AA_permease_2"/>
    <property type="match status" value="1"/>
</dbReference>
<feature type="transmembrane region" description="Helical" evidence="9">
    <location>
        <begin position="347"/>
        <end position="366"/>
    </location>
</feature>
<evidence type="ECO:0000256" key="6">
    <source>
        <dbReference type="ARBA" id="ARBA00022989"/>
    </source>
</evidence>
<feature type="transmembrane region" description="Helical" evidence="9">
    <location>
        <begin position="118"/>
        <end position="139"/>
    </location>
</feature>
<dbReference type="EMBL" id="JAQQXP010000001">
    <property type="protein sequence ID" value="MDC8829511.1"/>
    <property type="molecule type" value="Genomic_DNA"/>
</dbReference>
<protein>
    <recommendedName>
        <fullName evidence="3">Arginine/agmatine antiporter</fullName>
    </recommendedName>
</protein>
<keyword evidence="6 9" id="KW-1133">Transmembrane helix</keyword>
<comment type="similarity">
    <text evidence="2">Belongs to the amino acid-polyamine-organocation (APC) superfamily. Basic amino acid/polyamine antiporter (APA) (TC 2.A.3.2) family.</text>
</comment>
<dbReference type="PANTHER" id="PTHR42770">
    <property type="entry name" value="AMINO ACID TRANSPORTER-RELATED"/>
    <property type="match status" value="1"/>
</dbReference>
<comment type="function">
    <text evidence="8">Major component of the acid-resistance (AR) system allowing enteric pathogens to survive the acidic environment in the stomach. Exchanges extracellular arginine for its intracellular decarboxylation product agmatine (Agm) thereby expelling intracellular protons. Probably undergoes several conformational states in order to translocate the substrate across the membrane; keeps the substrate accessible to only 1 side of the membrane at a time by opening and closing 3 membrane-internal gates.</text>
</comment>
<dbReference type="Proteomes" id="UP001218788">
    <property type="component" value="Unassembled WGS sequence"/>
</dbReference>
<dbReference type="Gene3D" id="1.20.1740.10">
    <property type="entry name" value="Amino acid/polyamine transporter I"/>
    <property type="match status" value="1"/>
</dbReference>
<evidence type="ECO:0000256" key="8">
    <source>
        <dbReference type="ARBA" id="ARBA00045636"/>
    </source>
</evidence>
<feature type="transmembrane region" description="Helical" evidence="9">
    <location>
        <begin position="386"/>
        <end position="407"/>
    </location>
</feature>
<organism evidence="10 11">
    <name type="scientific">Alteromonas gilva</name>
    <dbReference type="NCBI Taxonomy" id="2987522"/>
    <lineage>
        <taxon>Bacteria</taxon>
        <taxon>Pseudomonadati</taxon>
        <taxon>Pseudomonadota</taxon>
        <taxon>Gammaproteobacteria</taxon>
        <taxon>Alteromonadales</taxon>
        <taxon>Alteromonadaceae</taxon>
        <taxon>Alteromonas/Salinimonas group</taxon>
        <taxon>Alteromonas</taxon>
    </lineage>
</organism>
<accession>A0ABT5KZ29</accession>
<evidence type="ECO:0000313" key="10">
    <source>
        <dbReference type="EMBL" id="MDC8829511.1"/>
    </source>
</evidence>
<reference evidence="10 11" key="1">
    <citation type="submission" date="2022-10" db="EMBL/GenBank/DDBJ databases">
        <title>Alteromonas sp. chi3 Genome sequencing.</title>
        <authorList>
            <person name="Park S."/>
        </authorList>
    </citation>
    <scope>NUCLEOTIDE SEQUENCE [LARGE SCALE GENOMIC DNA]</scope>
    <source>
        <strain evidence="11">chi3</strain>
    </source>
</reference>
<feature type="transmembrane region" description="Helical" evidence="9">
    <location>
        <begin position="188"/>
        <end position="209"/>
    </location>
</feature>
<evidence type="ECO:0000256" key="3">
    <source>
        <dbReference type="ARBA" id="ARBA00021069"/>
    </source>
</evidence>
<evidence type="ECO:0000313" key="11">
    <source>
        <dbReference type="Proteomes" id="UP001218788"/>
    </source>
</evidence>
<feature type="transmembrane region" description="Helical" evidence="9">
    <location>
        <begin position="271"/>
        <end position="298"/>
    </location>
</feature>
<feature type="transmembrane region" description="Helical" evidence="9">
    <location>
        <begin position="230"/>
        <end position="251"/>
    </location>
</feature>
<comment type="caution">
    <text evidence="10">The sequence shown here is derived from an EMBL/GenBank/DDBJ whole genome shotgun (WGS) entry which is preliminary data.</text>
</comment>
<proteinExistence type="inferred from homology"/>
<gene>
    <name evidence="10" type="ORF">OIK42_01925</name>
</gene>
<dbReference type="RefSeq" id="WP_273637909.1">
    <property type="nucleotide sequence ID" value="NZ_JAQQXP010000001.1"/>
</dbReference>
<evidence type="ECO:0000256" key="9">
    <source>
        <dbReference type="SAM" id="Phobius"/>
    </source>
</evidence>
<dbReference type="PIRSF" id="PIRSF006060">
    <property type="entry name" value="AA_transporter"/>
    <property type="match status" value="1"/>
</dbReference>
<keyword evidence="7 9" id="KW-0472">Membrane</keyword>
<keyword evidence="5 9" id="KW-0812">Transmembrane</keyword>
<evidence type="ECO:0000256" key="5">
    <source>
        <dbReference type="ARBA" id="ARBA00022692"/>
    </source>
</evidence>
<evidence type="ECO:0000256" key="1">
    <source>
        <dbReference type="ARBA" id="ARBA00004651"/>
    </source>
</evidence>
<feature type="transmembrane region" description="Helical" evidence="9">
    <location>
        <begin position="146"/>
        <end position="168"/>
    </location>
</feature>
<keyword evidence="4" id="KW-1003">Cell membrane</keyword>